<keyword evidence="5" id="KW-0677">Repeat</keyword>
<evidence type="ECO:0000256" key="3">
    <source>
        <dbReference type="ARBA" id="ARBA00022490"/>
    </source>
</evidence>
<dbReference type="GO" id="GO:0036503">
    <property type="term" value="P:ERAD pathway"/>
    <property type="evidence" value="ECO:0007669"/>
    <property type="project" value="TreeGrafter"/>
</dbReference>
<feature type="region of interest" description="Disordered" evidence="11">
    <location>
        <begin position="41"/>
        <end position="71"/>
    </location>
</feature>
<dbReference type="PANTHER" id="PTHR16036:SF2">
    <property type="entry name" value="TRNA ENDONUCLEASE ANKZF1"/>
    <property type="match status" value="1"/>
</dbReference>
<dbReference type="InterPro" id="IPR047139">
    <property type="entry name" value="ANKZ1/VMS1"/>
</dbReference>
<keyword evidence="6 10" id="KW-0255">Endonuclease</keyword>
<dbReference type="Proteomes" id="UP000037510">
    <property type="component" value="Unassembled WGS sequence"/>
</dbReference>
<organism evidence="14 15">
    <name type="scientific">Operophtera brumata</name>
    <name type="common">Winter moth</name>
    <name type="synonym">Phalaena brumata</name>
    <dbReference type="NCBI Taxonomy" id="104452"/>
    <lineage>
        <taxon>Eukaryota</taxon>
        <taxon>Metazoa</taxon>
        <taxon>Ecdysozoa</taxon>
        <taxon>Arthropoda</taxon>
        <taxon>Hexapoda</taxon>
        <taxon>Insecta</taxon>
        <taxon>Pterygota</taxon>
        <taxon>Neoptera</taxon>
        <taxon>Endopterygota</taxon>
        <taxon>Lepidoptera</taxon>
        <taxon>Glossata</taxon>
        <taxon>Ditrysia</taxon>
        <taxon>Geometroidea</taxon>
        <taxon>Geometridae</taxon>
        <taxon>Larentiinae</taxon>
        <taxon>Operophtera</taxon>
    </lineage>
</organism>
<dbReference type="GO" id="GO:0005737">
    <property type="term" value="C:cytoplasm"/>
    <property type="evidence" value="ECO:0007669"/>
    <property type="project" value="UniProtKB-SubCell"/>
</dbReference>
<dbReference type="GO" id="GO:0016787">
    <property type="term" value="F:hydrolase activity"/>
    <property type="evidence" value="ECO:0007669"/>
    <property type="project" value="UniProtKB-KW"/>
</dbReference>
<dbReference type="EMBL" id="JTDY01000667">
    <property type="protein sequence ID" value="KOB76286.1"/>
    <property type="molecule type" value="Genomic_DNA"/>
</dbReference>
<comment type="domain">
    <text evidence="10">The VLRF1 domain mediates binding to the 60S ribosomal subunit.</text>
</comment>
<feature type="compositionally biased region" description="Polar residues" evidence="11">
    <location>
        <begin position="41"/>
        <end position="53"/>
    </location>
</feature>
<reference evidence="14 15" key="1">
    <citation type="journal article" date="2015" name="Genome Biol. Evol.">
        <title>The genome of winter moth (Operophtera brumata) provides a genomic perspective on sexual dimorphism and phenology.</title>
        <authorList>
            <person name="Derks M.F."/>
            <person name="Smit S."/>
            <person name="Salis L."/>
            <person name="Schijlen E."/>
            <person name="Bossers A."/>
            <person name="Mateman C."/>
            <person name="Pijl A.S."/>
            <person name="de Ridder D."/>
            <person name="Groenen M.A."/>
            <person name="Visser M.E."/>
            <person name="Megens H.J."/>
        </authorList>
    </citation>
    <scope>NUCLEOTIDE SEQUENCE [LARGE SCALE GENOMIC DNA]</scope>
    <source>
        <strain evidence="14">WM2013NL</strain>
        <tissue evidence="14">Head and thorax</tissue>
    </source>
</reference>
<dbReference type="InterPro" id="IPR041175">
    <property type="entry name" value="VLRF1/Vms1"/>
</dbReference>
<proteinExistence type="inferred from homology"/>
<dbReference type="Pfam" id="PF18826">
    <property type="entry name" value="bVLRF1"/>
    <property type="match status" value="2"/>
</dbReference>
<dbReference type="PANTHER" id="PTHR16036">
    <property type="entry name" value="ANKYRIN REPEAT AND ZINC FINGER DOMAIN-CONTAINING PROTEIN 1"/>
    <property type="match status" value="1"/>
</dbReference>
<dbReference type="PROSITE" id="PS52044">
    <property type="entry name" value="VLRF1"/>
    <property type="match status" value="1"/>
</dbReference>
<evidence type="ECO:0000256" key="12">
    <source>
        <dbReference type="SAM" id="Phobius"/>
    </source>
</evidence>
<feature type="region of interest" description="Disordered" evidence="11">
    <location>
        <begin position="205"/>
        <end position="225"/>
    </location>
</feature>
<keyword evidence="12" id="KW-0472">Membrane</keyword>
<dbReference type="STRING" id="104452.A0A0L7LM52"/>
<evidence type="ECO:0000256" key="11">
    <source>
        <dbReference type="SAM" id="MobiDB-lite"/>
    </source>
</evidence>
<gene>
    <name evidence="14" type="ORF">OBRU01_05943</name>
</gene>
<sequence>MTRLSLPGSQRWAVLMMSGGHFAGAIFSGGTPVVHKTFHSYTTRRGQGQSQATRDQHGNAPRRYPGGSQDVPLVHDAARAGSVAGHQGPARERSQHVQEIITGWSEDLSGCSLILYRAVGPINQGIIFGKSSPLRKDDLRVRQLPFPTRKPSYKEVQRSSPLRKDDLQVRQLPFPTRKPSYKEVQRVHETVASLEIYGKHLEELPAAEGRPASEAAAFPDQEAQL</sequence>
<keyword evidence="8" id="KW-0040">ANK repeat</keyword>
<keyword evidence="15" id="KW-1185">Reference proteome</keyword>
<comment type="caution">
    <text evidence="14">The sequence shown here is derived from an EMBL/GenBank/DDBJ whole genome shotgun (WGS) entry which is preliminary data.</text>
</comment>
<accession>A0A0L7LM52</accession>
<feature type="domain" description="VLRF1" evidence="13">
    <location>
        <begin position="8"/>
        <end position="166"/>
    </location>
</feature>
<keyword evidence="7 10" id="KW-0378">Hydrolase</keyword>
<evidence type="ECO:0000256" key="4">
    <source>
        <dbReference type="ARBA" id="ARBA00022722"/>
    </source>
</evidence>
<evidence type="ECO:0000256" key="7">
    <source>
        <dbReference type="ARBA" id="ARBA00022801"/>
    </source>
</evidence>
<evidence type="ECO:0000256" key="9">
    <source>
        <dbReference type="ARBA" id="ARBA00023054"/>
    </source>
</evidence>
<evidence type="ECO:0000256" key="6">
    <source>
        <dbReference type="ARBA" id="ARBA00022759"/>
    </source>
</evidence>
<evidence type="ECO:0000256" key="2">
    <source>
        <dbReference type="ARBA" id="ARBA00009262"/>
    </source>
</evidence>
<protein>
    <submittedName>
        <fullName evidence="14">Ankyrin repeat and zinc finger domain-containing protein 1</fullName>
    </submittedName>
</protein>
<keyword evidence="9" id="KW-0175">Coiled coil</keyword>
<feature type="active site" evidence="10">
    <location>
        <position position="51"/>
    </location>
</feature>
<dbReference type="GO" id="GO:0004519">
    <property type="term" value="F:endonuclease activity"/>
    <property type="evidence" value="ECO:0007669"/>
    <property type="project" value="UniProtKB-KW"/>
</dbReference>
<evidence type="ECO:0000256" key="10">
    <source>
        <dbReference type="PROSITE-ProRule" id="PRU01389"/>
    </source>
</evidence>
<evidence type="ECO:0000256" key="8">
    <source>
        <dbReference type="ARBA" id="ARBA00023043"/>
    </source>
</evidence>
<keyword evidence="12" id="KW-0812">Transmembrane</keyword>
<keyword evidence="12" id="KW-1133">Transmembrane helix</keyword>
<comment type="similarity">
    <text evidence="2 10">Belongs to the ANKZF1/VMS1 family.</text>
</comment>
<keyword evidence="4 10" id="KW-0540">Nuclease</keyword>
<dbReference type="AlphaFoldDB" id="A0A0L7LM52"/>
<feature type="transmembrane region" description="Helical" evidence="12">
    <location>
        <begin position="12"/>
        <end position="34"/>
    </location>
</feature>
<feature type="compositionally biased region" description="Low complexity" evidence="11">
    <location>
        <begin position="206"/>
        <end position="217"/>
    </location>
</feature>
<evidence type="ECO:0000313" key="15">
    <source>
        <dbReference type="Proteomes" id="UP000037510"/>
    </source>
</evidence>
<evidence type="ECO:0000256" key="5">
    <source>
        <dbReference type="ARBA" id="ARBA00022737"/>
    </source>
</evidence>
<comment type="subcellular location">
    <subcellularLocation>
        <location evidence="1">Cytoplasm</location>
    </subcellularLocation>
</comment>
<name>A0A0L7LM52_OPEBR</name>
<evidence type="ECO:0000256" key="1">
    <source>
        <dbReference type="ARBA" id="ARBA00004496"/>
    </source>
</evidence>
<keyword evidence="3 10" id="KW-0963">Cytoplasm</keyword>
<evidence type="ECO:0000313" key="14">
    <source>
        <dbReference type="EMBL" id="KOB76286.1"/>
    </source>
</evidence>
<evidence type="ECO:0000259" key="13">
    <source>
        <dbReference type="PROSITE" id="PS52044"/>
    </source>
</evidence>